<keyword evidence="3" id="KW-1185">Reference proteome</keyword>
<organism evidence="2 3">
    <name type="scientific">Elysia crispata</name>
    <name type="common">lettuce slug</name>
    <dbReference type="NCBI Taxonomy" id="231223"/>
    <lineage>
        <taxon>Eukaryota</taxon>
        <taxon>Metazoa</taxon>
        <taxon>Spiralia</taxon>
        <taxon>Lophotrochozoa</taxon>
        <taxon>Mollusca</taxon>
        <taxon>Gastropoda</taxon>
        <taxon>Heterobranchia</taxon>
        <taxon>Euthyneura</taxon>
        <taxon>Panpulmonata</taxon>
        <taxon>Sacoglossa</taxon>
        <taxon>Placobranchoidea</taxon>
        <taxon>Plakobranchidae</taxon>
        <taxon>Elysia</taxon>
    </lineage>
</organism>
<evidence type="ECO:0000313" key="2">
    <source>
        <dbReference type="EMBL" id="KAK3800281.1"/>
    </source>
</evidence>
<dbReference type="AlphaFoldDB" id="A0AAE1EAF1"/>
<protein>
    <submittedName>
        <fullName evidence="2">Uncharacterized protein</fullName>
    </submittedName>
</protein>
<name>A0AAE1EAF1_9GAST</name>
<gene>
    <name evidence="2" type="ORF">RRG08_025996</name>
</gene>
<reference evidence="2" key="1">
    <citation type="journal article" date="2023" name="G3 (Bethesda)">
        <title>A reference genome for the long-term kleptoplast-retaining sea slug Elysia crispata morphotype clarki.</title>
        <authorList>
            <person name="Eastman K.E."/>
            <person name="Pendleton A.L."/>
            <person name="Shaikh M.A."/>
            <person name="Suttiyut T."/>
            <person name="Ogas R."/>
            <person name="Tomko P."/>
            <person name="Gavelis G."/>
            <person name="Widhalm J.R."/>
            <person name="Wisecaver J.H."/>
        </authorList>
    </citation>
    <scope>NUCLEOTIDE SEQUENCE</scope>
    <source>
        <strain evidence="2">ECLA1</strain>
    </source>
</reference>
<accession>A0AAE1EAF1</accession>
<feature type="region of interest" description="Disordered" evidence="1">
    <location>
        <begin position="1"/>
        <end position="24"/>
    </location>
</feature>
<evidence type="ECO:0000256" key="1">
    <source>
        <dbReference type="SAM" id="MobiDB-lite"/>
    </source>
</evidence>
<proteinExistence type="predicted"/>
<dbReference type="EMBL" id="JAWDGP010000465">
    <property type="protein sequence ID" value="KAK3800281.1"/>
    <property type="molecule type" value="Genomic_DNA"/>
</dbReference>
<comment type="caution">
    <text evidence="2">The sequence shown here is derived from an EMBL/GenBank/DDBJ whole genome shotgun (WGS) entry which is preliminary data.</text>
</comment>
<evidence type="ECO:0000313" key="3">
    <source>
        <dbReference type="Proteomes" id="UP001283361"/>
    </source>
</evidence>
<dbReference type="Proteomes" id="UP001283361">
    <property type="component" value="Unassembled WGS sequence"/>
</dbReference>
<sequence>MPDLCSSMVSFAEDTPPKHKVRHPQVDSVHGSAYHCFEPYPTNCRQRTVTLTKIVESRDARSGILRGDMNQGVQETERFGCDKRDKSVAITTGGQARP</sequence>